<dbReference type="RefSeq" id="WP_145076137.1">
    <property type="nucleotide sequence ID" value="NZ_CP036425.1"/>
</dbReference>
<dbReference type="KEGG" id="pcor:KS4_13190"/>
<organism evidence="2 3">
    <name type="scientific">Poriferisphaera corsica</name>
    <dbReference type="NCBI Taxonomy" id="2528020"/>
    <lineage>
        <taxon>Bacteria</taxon>
        <taxon>Pseudomonadati</taxon>
        <taxon>Planctomycetota</taxon>
        <taxon>Phycisphaerae</taxon>
        <taxon>Phycisphaerales</taxon>
        <taxon>Phycisphaeraceae</taxon>
        <taxon>Poriferisphaera</taxon>
    </lineage>
</organism>
<keyword evidence="1" id="KW-0812">Transmembrane</keyword>
<evidence type="ECO:0000313" key="3">
    <source>
        <dbReference type="Proteomes" id="UP000317369"/>
    </source>
</evidence>
<dbReference type="AlphaFoldDB" id="A0A517YSQ5"/>
<accession>A0A517YSQ5</accession>
<sequence>MLISLFAVWLGSNAIYHLDRHERTDLFAREHIEPNGITKHTIFGYKFDLDTVSRNHFRTAIHATNLIAATCSALGVIVLLIFSFRDQSVFHRAKWLASLGLAISCCTGLSILSGQIAMNPDSVMISSTAAFESKTIFLIACSIILITFLIQPESMPITKKVQQSASKPKPNPKAMG</sequence>
<protein>
    <submittedName>
        <fullName evidence="2">Uncharacterized protein</fullName>
    </submittedName>
</protein>
<name>A0A517YSQ5_9BACT</name>
<proteinExistence type="predicted"/>
<reference evidence="2 3" key="1">
    <citation type="submission" date="2019-02" db="EMBL/GenBank/DDBJ databases">
        <title>Deep-cultivation of Planctomycetes and their phenomic and genomic characterization uncovers novel biology.</title>
        <authorList>
            <person name="Wiegand S."/>
            <person name="Jogler M."/>
            <person name="Boedeker C."/>
            <person name="Pinto D."/>
            <person name="Vollmers J."/>
            <person name="Rivas-Marin E."/>
            <person name="Kohn T."/>
            <person name="Peeters S.H."/>
            <person name="Heuer A."/>
            <person name="Rast P."/>
            <person name="Oberbeckmann S."/>
            <person name="Bunk B."/>
            <person name="Jeske O."/>
            <person name="Meyerdierks A."/>
            <person name="Storesund J.E."/>
            <person name="Kallscheuer N."/>
            <person name="Luecker S."/>
            <person name="Lage O.M."/>
            <person name="Pohl T."/>
            <person name="Merkel B.J."/>
            <person name="Hornburger P."/>
            <person name="Mueller R.-W."/>
            <person name="Bruemmer F."/>
            <person name="Labrenz M."/>
            <person name="Spormann A.M."/>
            <person name="Op den Camp H."/>
            <person name="Overmann J."/>
            <person name="Amann R."/>
            <person name="Jetten M.S.M."/>
            <person name="Mascher T."/>
            <person name="Medema M.H."/>
            <person name="Devos D.P."/>
            <person name="Kaster A.-K."/>
            <person name="Ovreas L."/>
            <person name="Rohde M."/>
            <person name="Galperin M.Y."/>
            <person name="Jogler C."/>
        </authorList>
    </citation>
    <scope>NUCLEOTIDE SEQUENCE [LARGE SCALE GENOMIC DNA]</scope>
    <source>
        <strain evidence="2 3">KS4</strain>
    </source>
</reference>
<keyword evidence="1" id="KW-0472">Membrane</keyword>
<keyword evidence="3" id="KW-1185">Reference proteome</keyword>
<dbReference type="Proteomes" id="UP000317369">
    <property type="component" value="Chromosome"/>
</dbReference>
<evidence type="ECO:0000256" key="1">
    <source>
        <dbReference type="SAM" id="Phobius"/>
    </source>
</evidence>
<gene>
    <name evidence="2" type="ORF">KS4_13190</name>
</gene>
<feature type="transmembrane region" description="Helical" evidence="1">
    <location>
        <begin position="60"/>
        <end position="84"/>
    </location>
</feature>
<keyword evidence="1" id="KW-1133">Transmembrane helix</keyword>
<feature type="transmembrane region" description="Helical" evidence="1">
    <location>
        <begin position="96"/>
        <end position="117"/>
    </location>
</feature>
<dbReference type="EMBL" id="CP036425">
    <property type="protein sequence ID" value="QDU33273.1"/>
    <property type="molecule type" value="Genomic_DNA"/>
</dbReference>
<evidence type="ECO:0000313" key="2">
    <source>
        <dbReference type="EMBL" id="QDU33273.1"/>
    </source>
</evidence>
<feature type="transmembrane region" description="Helical" evidence="1">
    <location>
        <begin position="129"/>
        <end position="150"/>
    </location>
</feature>